<dbReference type="Proteomes" id="UP000578819">
    <property type="component" value="Unassembled WGS sequence"/>
</dbReference>
<dbReference type="EMBL" id="JACHJW010000001">
    <property type="protein sequence ID" value="MBB4957893.1"/>
    <property type="molecule type" value="Genomic_DNA"/>
</dbReference>
<accession>A0A7W7SN77</accession>
<reference evidence="1 2" key="1">
    <citation type="submission" date="2020-08" db="EMBL/GenBank/DDBJ databases">
        <title>Sequencing the genomes of 1000 actinobacteria strains.</title>
        <authorList>
            <person name="Klenk H.-P."/>
        </authorList>
    </citation>
    <scope>NUCLEOTIDE SEQUENCE [LARGE SCALE GENOMIC DNA]</scope>
    <source>
        <strain evidence="1 2">DSM 45886</strain>
    </source>
</reference>
<dbReference type="InterPro" id="IPR049799">
    <property type="entry name" value="SitI3-like"/>
</dbReference>
<name>A0A7W7SN77_9ACTN</name>
<dbReference type="NCBIfam" id="NF040657">
    <property type="entry name" value="immun_SitI3"/>
    <property type="match status" value="1"/>
</dbReference>
<evidence type="ECO:0000313" key="2">
    <source>
        <dbReference type="Proteomes" id="UP000578819"/>
    </source>
</evidence>
<comment type="caution">
    <text evidence="1">The sequence shown here is derived from an EMBL/GenBank/DDBJ whole genome shotgun (WGS) entry which is preliminary data.</text>
</comment>
<keyword evidence="2" id="KW-1185">Reference proteome</keyword>
<dbReference type="AlphaFoldDB" id="A0A7W7SN77"/>
<organism evidence="1 2">
    <name type="scientific">Micromonospora polyrhachis</name>
    <dbReference type="NCBI Taxonomy" id="1282883"/>
    <lineage>
        <taxon>Bacteria</taxon>
        <taxon>Bacillati</taxon>
        <taxon>Actinomycetota</taxon>
        <taxon>Actinomycetes</taxon>
        <taxon>Micromonosporales</taxon>
        <taxon>Micromonosporaceae</taxon>
        <taxon>Micromonospora</taxon>
    </lineage>
</organism>
<dbReference type="RefSeq" id="WP_184534069.1">
    <property type="nucleotide sequence ID" value="NZ_JACHJW010000001.1"/>
</dbReference>
<protein>
    <submittedName>
        <fullName evidence="1">Uncharacterized protein</fullName>
    </submittedName>
</protein>
<proteinExistence type="predicted"/>
<sequence length="149" mass="16677">MAIEYQLTLAGDIPLEQIASLAAPQATEAPPLPGYPRLFSAALEDECGYAISITAGNHGYYEAKDDDGSSWEWEPEAYIDIIFRLPKDDLTRKGVPNMVATVGRILAARPEDAALTLNGDWLLLTRIQGRIHKYNKAEWYNESYNELFK</sequence>
<gene>
    <name evidence="1" type="ORF">FHR38_001626</name>
</gene>
<evidence type="ECO:0000313" key="1">
    <source>
        <dbReference type="EMBL" id="MBB4957893.1"/>
    </source>
</evidence>